<protein>
    <recommendedName>
        <fullName evidence="3">Lipoprotein</fullName>
    </recommendedName>
</protein>
<comment type="caution">
    <text evidence="1">The sequence shown here is derived from an EMBL/GenBank/DDBJ whole genome shotgun (WGS) entry which is preliminary data.</text>
</comment>
<evidence type="ECO:0000313" key="2">
    <source>
        <dbReference type="Proteomes" id="UP000095255"/>
    </source>
</evidence>
<dbReference type="Proteomes" id="UP000095255">
    <property type="component" value="Unassembled WGS sequence"/>
</dbReference>
<dbReference type="RefSeq" id="WP_069702070.1">
    <property type="nucleotide sequence ID" value="NZ_MJAT01000014.1"/>
</dbReference>
<reference evidence="1 2" key="1">
    <citation type="submission" date="2016-09" db="EMBL/GenBank/DDBJ databases">
        <title>Desulfuribacillus arsenicus sp. nov., an obligately anaerobic, dissimilatory arsenic- and antimonate-reducing bacterium isolated from anoxic sediments.</title>
        <authorList>
            <person name="Abin C.A."/>
            <person name="Hollibaugh J.T."/>
        </authorList>
    </citation>
    <scope>NUCLEOTIDE SEQUENCE [LARGE SCALE GENOMIC DNA]</scope>
    <source>
        <strain evidence="1 2">MLFW-2</strain>
    </source>
</reference>
<sequence length="62" mass="6811">MRVVIKVVLLLFGIILLAGCISQGETMILLDEKIVNIEVSRSNGVGNVNEVIHLSPLKINRQ</sequence>
<dbReference type="EMBL" id="MJAT01000014">
    <property type="protein sequence ID" value="OEH85557.1"/>
    <property type="molecule type" value="Genomic_DNA"/>
</dbReference>
<organism evidence="1 2">
    <name type="scientific">Desulfuribacillus stibiiarsenatis</name>
    <dbReference type="NCBI Taxonomy" id="1390249"/>
    <lineage>
        <taxon>Bacteria</taxon>
        <taxon>Bacillati</taxon>
        <taxon>Bacillota</taxon>
        <taxon>Desulfuribacillia</taxon>
        <taxon>Desulfuribacillales</taxon>
        <taxon>Desulfuribacillaceae</taxon>
        <taxon>Desulfuribacillus</taxon>
    </lineage>
</organism>
<gene>
    <name evidence="1" type="ORF">BHU72_15050</name>
</gene>
<proteinExistence type="predicted"/>
<keyword evidence="2" id="KW-1185">Reference proteome</keyword>
<dbReference type="OrthoDB" id="2928335at2"/>
<accession>A0A1E5L5Y2</accession>
<dbReference type="PROSITE" id="PS51257">
    <property type="entry name" value="PROKAR_LIPOPROTEIN"/>
    <property type="match status" value="1"/>
</dbReference>
<dbReference type="AlphaFoldDB" id="A0A1E5L5Y2"/>
<name>A0A1E5L5Y2_9FIRM</name>
<evidence type="ECO:0008006" key="3">
    <source>
        <dbReference type="Google" id="ProtNLM"/>
    </source>
</evidence>
<evidence type="ECO:0000313" key="1">
    <source>
        <dbReference type="EMBL" id="OEH85557.1"/>
    </source>
</evidence>